<organism evidence="1 2">
    <name type="scientific">Nocardia acididurans</name>
    <dbReference type="NCBI Taxonomy" id="2802282"/>
    <lineage>
        <taxon>Bacteria</taxon>
        <taxon>Bacillati</taxon>
        <taxon>Actinomycetota</taxon>
        <taxon>Actinomycetes</taxon>
        <taxon>Mycobacteriales</taxon>
        <taxon>Nocardiaceae</taxon>
        <taxon>Nocardia</taxon>
    </lineage>
</organism>
<gene>
    <name evidence="1" type="ORF">JK358_29715</name>
</gene>
<comment type="caution">
    <text evidence="1">The sequence shown here is derived from an EMBL/GenBank/DDBJ whole genome shotgun (WGS) entry which is preliminary data.</text>
</comment>
<reference evidence="1 2" key="1">
    <citation type="submission" date="2021-01" db="EMBL/GenBank/DDBJ databases">
        <title>WGS of actinomycetes isolated from Thailand.</title>
        <authorList>
            <person name="Thawai C."/>
        </authorList>
    </citation>
    <scope>NUCLEOTIDE SEQUENCE [LARGE SCALE GENOMIC DNA]</scope>
    <source>
        <strain evidence="1 2">LPG 2</strain>
    </source>
</reference>
<name>A0ABS1MD49_9NOCA</name>
<dbReference type="Gene3D" id="3.80.10.10">
    <property type="entry name" value="Ribonuclease Inhibitor"/>
    <property type="match status" value="1"/>
</dbReference>
<dbReference type="EMBL" id="JAERRJ010000012">
    <property type="protein sequence ID" value="MBL1078590.1"/>
    <property type="molecule type" value="Genomic_DNA"/>
</dbReference>
<dbReference type="InterPro" id="IPR032675">
    <property type="entry name" value="LRR_dom_sf"/>
</dbReference>
<evidence type="ECO:0000313" key="1">
    <source>
        <dbReference type="EMBL" id="MBL1078590.1"/>
    </source>
</evidence>
<dbReference type="Proteomes" id="UP000602198">
    <property type="component" value="Unassembled WGS sequence"/>
</dbReference>
<sequence length="286" mass="31376">MTEEFVTAHFPRNHLIEFGGLPVVEFTQTAATTDLRAELADAVGAGHQLLQPSQESARLSAALADPGSVAWWLEFNPENTCASDAFAVYLDRFLATARTEPVTALVVGGHIEMGTEPQAVVDALVERRDRFPNLRALFLSEIDDDQISDVDDTAVGALAMAFPNLRELTVCLTGGTNFDPIEHSGLRRLVWYSDCLYPEVIASIAGSELPALEYLELWNGETFAESREESEHAAFEALCHTTTLPRLHHLGLRGFTFAEEIAAQLAGTPLRRQLTALRLDTVDQRG</sequence>
<dbReference type="RefSeq" id="WP_201954174.1">
    <property type="nucleotide sequence ID" value="NZ_JAERRJ010000012.1"/>
</dbReference>
<evidence type="ECO:0000313" key="2">
    <source>
        <dbReference type="Proteomes" id="UP000602198"/>
    </source>
</evidence>
<keyword evidence="2" id="KW-1185">Reference proteome</keyword>
<protein>
    <recommendedName>
        <fullName evidence="3">Leucine-rich repeat domain-containing protein</fullName>
    </recommendedName>
</protein>
<proteinExistence type="predicted"/>
<evidence type="ECO:0008006" key="3">
    <source>
        <dbReference type="Google" id="ProtNLM"/>
    </source>
</evidence>
<accession>A0ABS1MD49</accession>